<organism evidence="2 4">
    <name type="scientific">Superficieibacter electus</name>
    <dbReference type="NCBI Taxonomy" id="2022662"/>
    <lineage>
        <taxon>Bacteria</taxon>
        <taxon>Pseudomonadati</taxon>
        <taxon>Pseudomonadota</taxon>
        <taxon>Gammaproteobacteria</taxon>
        <taxon>Enterobacterales</taxon>
        <taxon>Enterobacteriaceae</taxon>
        <taxon>Superficieibacter</taxon>
    </lineage>
</organism>
<name>A0A2P5GTK6_9ENTR</name>
<keyword evidence="3" id="KW-1185">Reference proteome</keyword>
<dbReference type="RefSeq" id="WP_103675269.1">
    <property type="nucleotide sequence ID" value="NZ_PQGD01000004.1"/>
</dbReference>
<protein>
    <submittedName>
        <fullName evidence="2">Uncharacterized protein</fullName>
    </submittedName>
</protein>
<dbReference type="EMBL" id="PQGE01000004">
    <property type="protein sequence ID" value="POP46402.1"/>
    <property type="molecule type" value="Genomic_DNA"/>
</dbReference>
<reference evidence="3 4" key="1">
    <citation type="submission" date="2018-01" db="EMBL/GenBank/DDBJ databases">
        <title>Superficieibacter electus gen. nov., sp. nov., an extended-spectrum beta-lactamase possessing member of the Enterobacteriaceae family, isolated from intensive care unit surfaces.</title>
        <authorList>
            <person name="Potter R.F."/>
            <person name="D'Souza A.W."/>
        </authorList>
    </citation>
    <scope>NUCLEOTIDE SEQUENCE [LARGE SCALE GENOMIC DNA]</scope>
    <source>
        <strain evidence="2 4">BP-1</strain>
        <strain evidence="1 3">BP-2</strain>
    </source>
</reference>
<evidence type="ECO:0000313" key="1">
    <source>
        <dbReference type="EMBL" id="POP46402.1"/>
    </source>
</evidence>
<dbReference type="Proteomes" id="UP000247005">
    <property type="component" value="Unassembled WGS sequence"/>
</dbReference>
<dbReference type="AlphaFoldDB" id="A0A2P5GTK6"/>
<dbReference type="OrthoDB" id="6624351at2"/>
<dbReference type="Proteomes" id="UP000237073">
    <property type="component" value="Unassembled WGS sequence"/>
</dbReference>
<gene>
    <name evidence="2" type="ORF">CHU32_06530</name>
    <name evidence="1" type="ORF">CHU33_06515</name>
</gene>
<accession>A0A2P5GTK6</accession>
<comment type="caution">
    <text evidence="2">The sequence shown here is derived from an EMBL/GenBank/DDBJ whole genome shotgun (WGS) entry which is preliminary data.</text>
</comment>
<evidence type="ECO:0000313" key="4">
    <source>
        <dbReference type="Proteomes" id="UP000247005"/>
    </source>
</evidence>
<proteinExistence type="predicted"/>
<sequence length="99" mass="10975">MSKSPKEKLSDLLIGEAVMNLLEADEEVTFTALLKALTEARDRPENEARRAAYNMAIDDVKSYVALYHQGAGTTHFAATEMSGKWLMDGLSSCVNDRKH</sequence>
<evidence type="ECO:0000313" key="3">
    <source>
        <dbReference type="Proteomes" id="UP000237073"/>
    </source>
</evidence>
<dbReference type="EMBL" id="PQGD01000004">
    <property type="protein sequence ID" value="POP49873.1"/>
    <property type="molecule type" value="Genomic_DNA"/>
</dbReference>
<evidence type="ECO:0000313" key="2">
    <source>
        <dbReference type="EMBL" id="POP49873.1"/>
    </source>
</evidence>